<keyword evidence="5 8" id="KW-0732">Signal</keyword>
<sequence length="927" mass="99737">MSKKKYSFYSPTPLSLALAAVFSGIYCNSGTVSAASYDVSGWEEIASHRTENDVHLNVTADLDGSYFKNKTKEIVIDQVKMTIDGQEHHVTFPERDIDEVLTATNGGNLTIRNLAFFGENGSDSTSSSYLLTSTSNSSITLDHTTIRNIRSIHPGSVLMIQSGSSGSILDSVIEDSHSSYTGVVSMDTLTSSPGNSLTVARSHFRNNSGTYYGGAIFSDGGSGDANRAEITESHFTGNNSQQGGAVYAQYTDTDIVKSVFTDNTARSEAQNSFALGGAITSKKGTLSLQDSVFTGNTASSPYAAYGGAIYNTGELLIHNGTFRENISRNAVYNRGGALYNTGTALLSGTNIFSGNTAGDKPNDITNQGTLDFGNSQVIHEKTFIGSGIDGNGELNLNSGILEIAENRTVEQGTAVFAGGTETRVTVNDNHIVKAAYAASATDVEDGDIMNAYRRGGYTVFGNSLTIRDGAKLTVAGANANKTYLIAVSNNLTDEGNGWKDGNLIDSSNVLLDFRRVEGDTETGTVMVTSRARDAREVLPCVDIPDNLNALVSGQKIDVDSSTAGIRFLSRATDSRYLPGGRTQMEEVINSAAQIATAGAVRNITYSGAGMFNRAVEKHLSLSRTLQLGDAVRLHEKEHADLWVDLIGMHQRNHGMPVCSGKECGDRTRFGHRIDMGGIVAGIDRSFDANRHAGIALMAGTGSASSKGDFSHTKNDVDFWGASLYGGYDRDNWNVMGNVSYTHFDSDIDQTLPATLQMGNRLRADISSHQWSAGIRGEYRIRFDNGFDLLPHAGLRYDRLVMSGFRTKADAGSAFSTKKDTMNIYSLPVGAGIQGTFRNRNGWTFRPQADLTAIFAAGDIRDRTEVSAAGLDATDSIHTRIVDRTSIMAGIGFDMQKGNKSFGLHYDAMYSSRQMWQGLMAKVVLRFE</sequence>
<dbReference type="PANTHER" id="PTHR11319">
    <property type="entry name" value="G PROTEIN-COUPLED RECEPTOR-RELATED"/>
    <property type="match status" value="1"/>
</dbReference>
<proteinExistence type="predicted"/>
<gene>
    <name evidence="10" type="ORF">NB646_05400</name>
</gene>
<evidence type="ECO:0000256" key="2">
    <source>
        <dbReference type="ARBA" id="ARBA00004442"/>
    </source>
</evidence>
<organism evidence="10">
    <name type="scientific">Oxalobacter aliiformigenes</name>
    <dbReference type="NCBI Taxonomy" id="2946593"/>
    <lineage>
        <taxon>Bacteria</taxon>
        <taxon>Pseudomonadati</taxon>
        <taxon>Pseudomonadota</taxon>
        <taxon>Betaproteobacteria</taxon>
        <taxon>Burkholderiales</taxon>
        <taxon>Oxalobacteraceae</taxon>
        <taxon>Oxalobacter</taxon>
    </lineage>
</organism>
<dbReference type="Gene3D" id="2.160.20.20">
    <property type="match status" value="1"/>
</dbReference>
<comment type="subcellular location">
    <subcellularLocation>
        <location evidence="1">Cell envelope</location>
    </subcellularLocation>
    <subcellularLocation>
        <location evidence="2">Cell outer membrane</location>
    </subcellularLocation>
    <subcellularLocation>
        <location evidence="3">Secreted</location>
    </subcellularLocation>
</comment>
<evidence type="ECO:0000256" key="1">
    <source>
        <dbReference type="ARBA" id="ARBA00004196"/>
    </source>
</evidence>
<dbReference type="SUPFAM" id="SSF51126">
    <property type="entry name" value="Pectin lyase-like"/>
    <property type="match status" value="1"/>
</dbReference>
<dbReference type="Gene3D" id="2.40.128.130">
    <property type="entry name" value="Autotransporter beta-domain"/>
    <property type="match status" value="1"/>
</dbReference>
<protein>
    <submittedName>
        <fullName evidence="10">Autotransporter domain-containing protein</fullName>
    </submittedName>
</protein>
<dbReference type="InterPro" id="IPR011050">
    <property type="entry name" value="Pectin_lyase_fold/virulence"/>
</dbReference>
<dbReference type="InterPro" id="IPR003368">
    <property type="entry name" value="POMP_repeat"/>
</dbReference>
<dbReference type="Pfam" id="PF03797">
    <property type="entry name" value="Autotransporter"/>
    <property type="match status" value="1"/>
</dbReference>
<keyword evidence="4" id="KW-0964">Secreted</keyword>
<dbReference type="RefSeq" id="WP_269315419.1">
    <property type="nucleotide sequence ID" value="NZ_CP098251.1"/>
</dbReference>
<dbReference type="AlphaFoldDB" id="A0A9E9LBT6"/>
<keyword evidence="6" id="KW-0472">Membrane</keyword>
<accession>A0A9E9LBT6</accession>
<dbReference type="PROSITE" id="PS51208">
    <property type="entry name" value="AUTOTRANSPORTER"/>
    <property type="match status" value="1"/>
</dbReference>
<dbReference type="Pfam" id="PF02415">
    <property type="entry name" value="Chlam_PMP"/>
    <property type="match status" value="1"/>
</dbReference>
<evidence type="ECO:0000256" key="6">
    <source>
        <dbReference type="ARBA" id="ARBA00023136"/>
    </source>
</evidence>
<feature type="signal peptide" evidence="8">
    <location>
        <begin position="1"/>
        <end position="34"/>
    </location>
</feature>
<dbReference type="Proteomes" id="UP001164819">
    <property type="component" value="Chromosome"/>
</dbReference>
<dbReference type="GO" id="GO:0005576">
    <property type="term" value="C:extracellular region"/>
    <property type="evidence" value="ECO:0007669"/>
    <property type="project" value="UniProtKB-SubCell"/>
</dbReference>
<dbReference type="SUPFAM" id="SSF103515">
    <property type="entry name" value="Autotransporter"/>
    <property type="match status" value="1"/>
</dbReference>
<dbReference type="PANTHER" id="PTHR11319:SF35">
    <property type="entry name" value="OUTER MEMBRANE PROTEIN PMPC-RELATED"/>
    <property type="match status" value="1"/>
</dbReference>
<evidence type="ECO:0000256" key="5">
    <source>
        <dbReference type="ARBA" id="ARBA00022729"/>
    </source>
</evidence>
<name>A0A9E9LBT6_9BURK</name>
<evidence type="ECO:0000256" key="3">
    <source>
        <dbReference type="ARBA" id="ARBA00004613"/>
    </source>
</evidence>
<evidence type="ECO:0000256" key="8">
    <source>
        <dbReference type="SAM" id="SignalP"/>
    </source>
</evidence>
<feature type="chain" id="PRO_5038681576" evidence="8">
    <location>
        <begin position="35"/>
        <end position="927"/>
    </location>
</feature>
<dbReference type="GO" id="GO:0009279">
    <property type="term" value="C:cell outer membrane"/>
    <property type="evidence" value="ECO:0007669"/>
    <property type="project" value="UniProtKB-SubCell"/>
</dbReference>
<dbReference type="InterPro" id="IPR036709">
    <property type="entry name" value="Autotransporte_beta_dom_sf"/>
</dbReference>
<keyword evidence="7" id="KW-0998">Cell outer membrane</keyword>
<dbReference type="SMART" id="SM00869">
    <property type="entry name" value="Autotransporter"/>
    <property type="match status" value="1"/>
</dbReference>
<feature type="domain" description="Autotransporter" evidence="9">
    <location>
        <begin position="634"/>
        <end position="926"/>
    </location>
</feature>
<evidence type="ECO:0000259" key="9">
    <source>
        <dbReference type="PROSITE" id="PS51208"/>
    </source>
</evidence>
<evidence type="ECO:0000313" key="10">
    <source>
        <dbReference type="EMBL" id="WAV90311.1"/>
    </source>
</evidence>
<evidence type="ECO:0000256" key="4">
    <source>
        <dbReference type="ARBA" id="ARBA00022525"/>
    </source>
</evidence>
<dbReference type="InterPro" id="IPR005546">
    <property type="entry name" value="Autotransporte_beta"/>
</dbReference>
<dbReference type="InterPro" id="IPR012332">
    <property type="entry name" value="Autotransporter_pectin_lyase_C"/>
</dbReference>
<dbReference type="EMBL" id="CP098251">
    <property type="protein sequence ID" value="WAV90311.1"/>
    <property type="molecule type" value="Genomic_DNA"/>
</dbReference>
<reference evidence="10" key="1">
    <citation type="journal article" date="2022" name="Front. Microbiol.">
        <title>New perspectives on an old grouping: The genomic and phenotypic variability of Oxalobacter formigenes and the implications for calcium oxalate stone prevention.</title>
        <authorList>
            <person name="Chmiel J.A."/>
            <person name="Carr C."/>
            <person name="Stuivenberg G.A."/>
            <person name="Venema R."/>
            <person name="Chanyi R.M."/>
            <person name="Al K.F."/>
            <person name="Giguere D."/>
            <person name="Say H."/>
            <person name="Akouris P.P."/>
            <person name="Dominguez Romero S.A."/>
            <person name="Kwong A."/>
            <person name="Tai V."/>
            <person name="Koval S.F."/>
            <person name="Razvi H."/>
            <person name="Bjazevic J."/>
            <person name="Burton J.P."/>
        </authorList>
    </citation>
    <scope>NUCLEOTIDE SEQUENCE</scope>
    <source>
        <strain evidence="10">OxK</strain>
    </source>
</reference>
<evidence type="ECO:0000256" key="7">
    <source>
        <dbReference type="ARBA" id="ARBA00023237"/>
    </source>
</evidence>